<evidence type="ECO:0000313" key="1">
    <source>
        <dbReference type="EMBL" id="EEP67800.1"/>
    </source>
</evidence>
<proteinExistence type="predicted"/>
<keyword evidence="2" id="KW-1185">Reference proteome</keyword>
<sequence length="58" mass="6237">MVFMVGLLMMVGRGGNVGQPENCLRDFDGLLASRALARNVLASQKLINSLSGCLWGKQ</sequence>
<dbReference type="Proteomes" id="UP000003009">
    <property type="component" value="Unassembled WGS sequence"/>
</dbReference>
<accession>C4GJ27</accession>
<dbReference type="STRING" id="629741.GCWU000324_02050"/>
<organism evidence="1 2">
    <name type="scientific">Kingella oralis ATCC 51147</name>
    <dbReference type="NCBI Taxonomy" id="629741"/>
    <lineage>
        <taxon>Bacteria</taxon>
        <taxon>Pseudomonadati</taxon>
        <taxon>Pseudomonadota</taxon>
        <taxon>Betaproteobacteria</taxon>
        <taxon>Neisseriales</taxon>
        <taxon>Neisseriaceae</taxon>
        <taxon>Kingella</taxon>
    </lineage>
</organism>
<gene>
    <name evidence="1" type="ORF">GCWU000324_02050</name>
</gene>
<dbReference type="HOGENOM" id="CLU_2973417_0_0_4"/>
<reference evidence="1" key="1">
    <citation type="submission" date="2009-04" db="EMBL/GenBank/DDBJ databases">
        <authorList>
            <person name="Weinstock G."/>
            <person name="Sodergren E."/>
            <person name="Clifton S."/>
            <person name="Fulton L."/>
            <person name="Fulton B."/>
            <person name="Courtney L."/>
            <person name="Fronick C."/>
            <person name="Harrison M."/>
            <person name="Strong C."/>
            <person name="Farmer C."/>
            <person name="Delahaunty K."/>
            <person name="Markovic C."/>
            <person name="Hall O."/>
            <person name="Minx P."/>
            <person name="Tomlinson C."/>
            <person name="Mitreva M."/>
            <person name="Nelson J."/>
            <person name="Hou S."/>
            <person name="Wollam A."/>
            <person name="Pepin K.H."/>
            <person name="Johnson M."/>
            <person name="Bhonagiri V."/>
            <person name="Nash W.E."/>
            <person name="Warren W."/>
            <person name="Chinwalla A."/>
            <person name="Mardis E.R."/>
            <person name="Wilson R.K."/>
        </authorList>
    </citation>
    <scope>NUCLEOTIDE SEQUENCE [LARGE SCALE GENOMIC DNA]</scope>
    <source>
        <strain evidence="1">ATCC 51147</strain>
    </source>
</reference>
<dbReference type="EMBL" id="ACJW02000003">
    <property type="protein sequence ID" value="EEP67800.1"/>
    <property type="molecule type" value="Genomic_DNA"/>
</dbReference>
<comment type="caution">
    <text evidence="1">The sequence shown here is derived from an EMBL/GenBank/DDBJ whole genome shotgun (WGS) entry which is preliminary data.</text>
</comment>
<dbReference type="AlphaFoldDB" id="C4GJ27"/>
<protein>
    <submittedName>
        <fullName evidence="1">Uncharacterized protein</fullName>
    </submittedName>
</protein>
<evidence type="ECO:0000313" key="2">
    <source>
        <dbReference type="Proteomes" id="UP000003009"/>
    </source>
</evidence>
<name>C4GJ27_9NEIS</name>